<dbReference type="VEuPathDB" id="TriTrypDB:TM35_000641100"/>
<feature type="region of interest" description="Disordered" evidence="1">
    <location>
        <begin position="1"/>
        <end position="20"/>
    </location>
</feature>
<dbReference type="Proteomes" id="UP000192257">
    <property type="component" value="Unassembled WGS sequence"/>
</dbReference>
<name>A0A1X0NGE2_9TRYP</name>
<sequence>MTAAAAVDDDSPSGRGVSRGAVEVSCGAGGALRVRPAAESEWLTCGAGSRVSACGKYADICRQRTARKKATTTTTAATTTTAGQPKAVMATHSGFGNWDDFLAAAIHDHNCNNSNAGPVNGISCENWNKSKNIDHINYSLPNLTNTQAPVREVVPSQREKELRQDQEAPRAEEDRVRESTSQTTLTGTVSGHQATESGPAVTHPSESESGEAHPVANVERAPLASSTSAEPPSSPRAPEDSSTTVAASTNESTGNSLPGDNNSTQQPSSEGTTAPNSISAADSQETTTSNESTDNSTSGADTGVSGKTETEETTTTTPPSTESTTTDAPTTTSSPVPNAEINTIIASTVQKNKGNVDSSMSPVWMRTAAPLLIVAVLFSATVY</sequence>
<feature type="compositionally biased region" description="Basic and acidic residues" evidence="1">
    <location>
        <begin position="157"/>
        <end position="178"/>
    </location>
</feature>
<feature type="compositionally biased region" description="Polar residues" evidence="1">
    <location>
        <begin position="243"/>
        <end position="281"/>
    </location>
</feature>
<organism evidence="2 3">
    <name type="scientific">Trypanosoma theileri</name>
    <dbReference type="NCBI Taxonomy" id="67003"/>
    <lineage>
        <taxon>Eukaryota</taxon>
        <taxon>Discoba</taxon>
        <taxon>Euglenozoa</taxon>
        <taxon>Kinetoplastea</taxon>
        <taxon>Metakinetoplastina</taxon>
        <taxon>Trypanosomatida</taxon>
        <taxon>Trypanosomatidae</taxon>
        <taxon>Trypanosoma</taxon>
    </lineage>
</organism>
<dbReference type="GeneID" id="39990831"/>
<feature type="compositionally biased region" description="Low complexity" evidence="1">
    <location>
        <begin position="313"/>
        <end position="335"/>
    </location>
</feature>
<dbReference type="AlphaFoldDB" id="A0A1X0NGE2"/>
<feature type="compositionally biased region" description="Low complexity" evidence="1">
    <location>
        <begin position="221"/>
        <end position="231"/>
    </location>
</feature>
<feature type="compositionally biased region" description="Low complexity" evidence="1">
    <location>
        <begin position="282"/>
        <end position="298"/>
    </location>
</feature>
<reference evidence="2 3" key="1">
    <citation type="submission" date="2017-03" db="EMBL/GenBank/DDBJ databases">
        <title>An alternative strategy for trypanosome survival in the mammalian bloodstream revealed through genome and transcriptome analysis of the ubiquitous bovine parasite Trypanosoma (Megatrypanum) theileri.</title>
        <authorList>
            <person name="Kelly S."/>
            <person name="Ivens A."/>
            <person name="Mott A."/>
            <person name="O'Neill E."/>
            <person name="Emms D."/>
            <person name="Macleod O."/>
            <person name="Voorheis P."/>
            <person name="Matthews J."/>
            <person name="Matthews K."/>
            <person name="Carrington M."/>
        </authorList>
    </citation>
    <scope>NUCLEOTIDE SEQUENCE [LARGE SCALE GENOMIC DNA]</scope>
    <source>
        <strain evidence="2">Edinburgh</strain>
    </source>
</reference>
<dbReference type="EMBL" id="NBCO01000064">
    <property type="protein sequence ID" value="ORC83578.1"/>
    <property type="molecule type" value="Genomic_DNA"/>
</dbReference>
<proteinExistence type="predicted"/>
<protein>
    <submittedName>
        <fullName evidence="2">Uncharacterized protein</fullName>
    </submittedName>
</protein>
<feature type="compositionally biased region" description="Polar residues" evidence="1">
    <location>
        <begin position="179"/>
        <end position="196"/>
    </location>
</feature>
<evidence type="ECO:0000313" key="2">
    <source>
        <dbReference type="EMBL" id="ORC83578.1"/>
    </source>
</evidence>
<dbReference type="RefSeq" id="XP_028877644.1">
    <property type="nucleotide sequence ID" value="XM_029031051.1"/>
</dbReference>
<evidence type="ECO:0000256" key="1">
    <source>
        <dbReference type="SAM" id="MobiDB-lite"/>
    </source>
</evidence>
<feature type="region of interest" description="Disordered" evidence="1">
    <location>
        <begin position="147"/>
        <end position="339"/>
    </location>
</feature>
<keyword evidence="3" id="KW-1185">Reference proteome</keyword>
<gene>
    <name evidence="2" type="ORF">TM35_000641100</name>
</gene>
<accession>A0A1X0NGE2</accession>
<comment type="caution">
    <text evidence="2">The sequence shown here is derived from an EMBL/GenBank/DDBJ whole genome shotgun (WGS) entry which is preliminary data.</text>
</comment>
<evidence type="ECO:0000313" key="3">
    <source>
        <dbReference type="Proteomes" id="UP000192257"/>
    </source>
</evidence>